<proteinExistence type="predicted"/>
<dbReference type="Pfam" id="PF02368">
    <property type="entry name" value="Big_2"/>
    <property type="match status" value="3"/>
</dbReference>
<dbReference type="EMBL" id="JADIMQ010000124">
    <property type="protein sequence ID" value="MBO8449353.1"/>
    <property type="molecule type" value="Genomic_DNA"/>
</dbReference>
<protein>
    <submittedName>
        <fullName evidence="3">Ig-like domain-containing protein</fullName>
    </submittedName>
</protein>
<dbReference type="Proteomes" id="UP000810252">
    <property type="component" value="Unassembled WGS sequence"/>
</dbReference>
<comment type="caution">
    <text evidence="3">The sequence shown here is derived from an EMBL/GenBank/DDBJ whole genome shotgun (WGS) entry which is preliminary data.</text>
</comment>
<feature type="domain" description="BIG2" evidence="2">
    <location>
        <begin position="203"/>
        <end position="277"/>
    </location>
</feature>
<sequence>MKKFLTGILASIAVLLAPATASALSETVRMGIGETRTLAPAELPSKVLAGQPAWTSSRPGDVQVVSSDMYTCTIKALKSFSGYALVQCRYYYRELDPVSGQYIYQRQGYVNYNVFVEGSEPRSITIYPTSVTMDIGDILTMQVTVLPADADQTVTWTTTDFSVANVNTAGILGASNNGTATVTATTVNGLRASCVVTVGSSLAPVSVSLQQALTITEGGSATLTPVVSPAGAVTGYTWKSGNTAVATVDSRGKVTGVAPGMTSVTVTTSNGRQTSCTVTVKERPGQPGSVSLPARISLLQGFSRTLSPVLLPSGSETGYTWTSSDPSVASVNASGKVTAVSAGECTVSVKTSNGLSAGCLVNVQEPDPDLSSGMVMDALARIRELEEKTKEQF</sequence>
<dbReference type="SUPFAM" id="SSF49373">
    <property type="entry name" value="Invasin/intimin cell-adhesion fragments"/>
    <property type="match status" value="3"/>
</dbReference>
<keyword evidence="1" id="KW-0732">Signal</keyword>
<evidence type="ECO:0000313" key="4">
    <source>
        <dbReference type="Proteomes" id="UP000810252"/>
    </source>
</evidence>
<gene>
    <name evidence="3" type="ORF">IAC29_08795</name>
</gene>
<accession>A0A9D9EKV5</accession>
<reference evidence="3" key="1">
    <citation type="submission" date="2020-10" db="EMBL/GenBank/DDBJ databases">
        <authorList>
            <person name="Gilroy R."/>
        </authorList>
    </citation>
    <scope>NUCLEOTIDE SEQUENCE</scope>
    <source>
        <strain evidence="3">20514</strain>
    </source>
</reference>
<feature type="signal peptide" evidence="1">
    <location>
        <begin position="1"/>
        <end position="23"/>
    </location>
</feature>
<feature type="domain" description="BIG2" evidence="2">
    <location>
        <begin position="120"/>
        <end position="196"/>
    </location>
</feature>
<dbReference type="Gene3D" id="2.60.40.1080">
    <property type="match status" value="3"/>
</dbReference>
<organism evidence="3 4">
    <name type="scientific">Candidatus Cryptobacteroides merdigallinarum</name>
    <dbReference type="NCBI Taxonomy" id="2840770"/>
    <lineage>
        <taxon>Bacteria</taxon>
        <taxon>Pseudomonadati</taxon>
        <taxon>Bacteroidota</taxon>
        <taxon>Bacteroidia</taxon>
        <taxon>Bacteroidales</taxon>
        <taxon>Candidatus Cryptobacteroides</taxon>
    </lineage>
</organism>
<feature type="domain" description="BIG2" evidence="2">
    <location>
        <begin position="285"/>
        <end position="360"/>
    </location>
</feature>
<dbReference type="InterPro" id="IPR008964">
    <property type="entry name" value="Invasin/intimin_cell_adhesion"/>
</dbReference>
<dbReference type="AlphaFoldDB" id="A0A9D9EKV5"/>
<evidence type="ECO:0000256" key="1">
    <source>
        <dbReference type="SAM" id="SignalP"/>
    </source>
</evidence>
<reference evidence="3" key="2">
    <citation type="journal article" date="2021" name="PeerJ">
        <title>Extensive microbial diversity within the chicken gut microbiome revealed by metagenomics and culture.</title>
        <authorList>
            <person name="Gilroy R."/>
            <person name="Ravi A."/>
            <person name="Getino M."/>
            <person name="Pursley I."/>
            <person name="Horton D.L."/>
            <person name="Alikhan N.F."/>
            <person name="Baker D."/>
            <person name="Gharbi K."/>
            <person name="Hall N."/>
            <person name="Watson M."/>
            <person name="Adriaenssens E.M."/>
            <person name="Foster-Nyarko E."/>
            <person name="Jarju S."/>
            <person name="Secka A."/>
            <person name="Antonio M."/>
            <person name="Oren A."/>
            <person name="Chaudhuri R.R."/>
            <person name="La Ragione R."/>
            <person name="Hildebrand F."/>
            <person name="Pallen M.J."/>
        </authorList>
    </citation>
    <scope>NUCLEOTIDE SEQUENCE</scope>
    <source>
        <strain evidence="3">20514</strain>
    </source>
</reference>
<dbReference type="SMART" id="SM00635">
    <property type="entry name" value="BID_2"/>
    <property type="match status" value="3"/>
</dbReference>
<evidence type="ECO:0000313" key="3">
    <source>
        <dbReference type="EMBL" id="MBO8449353.1"/>
    </source>
</evidence>
<name>A0A9D9EKV5_9BACT</name>
<feature type="chain" id="PRO_5038605956" evidence="1">
    <location>
        <begin position="24"/>
        <end position="393"/>
    </location>
</feature>
<evidence type="ECO:0000259" key="2">
    <source>
        <dbReference type="SMART" id="SM00635"/>
    </source>
</evidence>
<dbReference type="InterPro" id="IPR003343">
    <property type="entry name" value="Big_2"/>
</dbReference>